<dbReference type="Pfam" id="PF00763">
    <property type="entry name" value="THF_DHG_CYH"/>
    <property type="match status" value="1"/>
</dbReference>
<evidence type="ECO:0000259" key="14">
    <source>
        <dbReference type="Pfam" id="PF02882"/>
    </source>
</evidence>
<dbReference type="InterPro" id="IPR000672">
    <property type="entry name" value="THF_DH/CycHdrlase"/>
</dbReference>
<feature type="binding site" evidence="12">
    <location>
        <begin position="164"/>
        <end position="166"/>
    </location>
    <ligand>
        <name>NADP(+)</name>
        <dbReference type="ChEBI" id="CHEBI:58349"/>
    </ligand>
</feature>
<evidence type="ECO:0000259" key="13">
    <source>
        <dbReference type="Pfam" id="PF00763"/>
    </source>
</evidence>
<dbReference type="GO" id="GO:0004488">
    <property type="term" value="F:methylenetetrahydrofolate dehydrogenase (NADP+) activity"/>
    <property type="evidence" value="ECO:0007669"/>
    <property type="project" value="UniProtKB-UniRule"/>
</dbReference>
<keyword evidence="7 12" id="KW-0560">Oxidoreductase</keyword>
<comment type="catalytic activity">
    <reaction evidence="11 12">
        <text>(6R)-5,10-methenyltetrahydrofolate + H2O = (6R)-10-formyltetrahydrofolate + H(+)</text>
        <dbReference type="Rhea" id="RHEA:23700"/>
        <dbReference type="ChEBI" id="CHEBI:15377"/>
        <dbReference type="ChEBI" id="CHEBI:15378"/>
        <dbReference type="ChEBI" id="CHEBI:57455"/>
        <dbReference type="ChEBI" id="CHEBI:195366"/>
        <dbReference type="EC" id="3.5.4.9"/>
    </reaction>
</comment>
<evidence type="ECO:0000313" key="16">
    <source>
        <dbReference type="Proteomes" id="UP000615234"/>
    </source>
</evidence>
<dbReference type="PANTHER" id="PTHR48099">
    <property type="entry name" value="C-1-TETRAHYDROFOLATE SYNTHASE, CYTOPLASMIC-RELATED"/>
    <property type="match status" value="1"/>
</dbReference>
<keyword evidence="10 12" id="KW-0511">Multifunctional enzyme</keyword>
<dbReference type="FunFam" id="3.40.50.720:FF:000094">
    <property type="entry name" value="Bifunctional protein FolD"/>
    <property type="match status" value="1"/>
</dbReference>
<feature type="binding site" evidence="12">
    <location>
        <position position="230"/>
    </location>
    <ligand>
        <name>NADP(+)</name>
        <dbReference type="ChEBI" id="CHEBI:58349"/>
    </ligand>
</feature>
<dbReference type="InterPro" id="IPR036291">
    <property type="entry name" value="NAD(P)-bd_dom_sf"/>
</dbReference>
<dbReference type="NCBIfam" id="NF008058">
    <property type="entry name" value="PRK10792.1"/>
    <property type="match status" value="1"/>
</dbReference>
<dbReference type="AlphaFoldDB" id="A0A8I0DUW1"/>
<keyword evidence="16" id="KW-1185">Reference proteome</keyword>
<evidence type="ECO:0000256" key="9">
    <source>
        <dbReference type="ARBA" id="ARBA00023167"/>
    </source>
</evidence>
<dbReference type="GO" id="GO:0005829">
    <property type="term" value="C:cytosol"/>
    <property type="evidence" value="ECO:0007669"/>
    <property type="project" value="TreeGrafter"/>
</dbReference>
<dbReference type="EC" id="3.5.4.9" evidence="12"/>
<dbReference type="GO" id="GO:0000105">
    <property type="term" value="P:L-histidine biosynthetic process"/>
    <property type="evidence" value="ECO:0007669"/>
    <property type="project" value="UniProtKB-KW"/>
</dbReference>
<dbReference type="GO" id="GO:0006164">
    <property type="term" value="P:purine nucleotide biosynthetic process"/>
    <property type="evidence" value="ECO:0007669"/>
    <property type="project" value="UniProtKB-KW"/>
</dbReference>
<comment type="caution">
    <text evidence="12">Lacks conserved residue(s) required for the propagation of feature annotation.</text>
</comment>
<keyword evidence="3 12" id="KW-0028">Amino-acid biosynthesis</keyword>
<dbReference type="PROSITE" id="PS00766">
    <property type="entry name" value="THF_DHG_CYH_1"/>
    <property type="match status" value="1"/>
</dbReference>
<organism evidence="15 16">
    <name type="scientific">Coprococcus hominis</name>
    <name type="common">ex Liu et al. 2022</name>
    <dbReference type="NCBI Taxonomy" id="2763039"/>
    <lineage>
        <taxon>Bacteria</taxon>
        <taxon>Bacillati</taxon>
        <taxon>Bacillota</taxon>
        <taxon>Clostridia</taxon>
        <taxon>Lachnospirales</taxon>
        <taxon>Lachnospiraceae</taxon>
        <taxon>Coprococcus</taxon>
    </lineage>
</organism>
<evidence type="ECO:0000313" key="15">
    <source>
        <dbReference type="EMBL" id="MBC5662516.1"/>
    </source>
</evidence>
<evidence type="ECO:0000256" key="6">
    <source>
        <dbReference type="ARBA" id="ARBA00022857"/>
    </source>
</evidence>
<dbReference type="GO" id="GO:0035999">
    <property type="term" value="P:tetrahydrofolate interconversion"/>
    <property type="evidence" value="ECO:0007669"/>
    <property type="project" value="UniProtKB-UniRule"/>
</dbReference>
<dbReference type="PROSITE" id="PS00767">
    <property type="entry name" value="THF_DHG_CYH_2"/>
    <property type="match status" value="1"/>
</dbReference>
<evidence type="ECO:0000256" key="2">
    <source>
        <dbReference type="ARBA" id="ARBA00022563"/>
    </source>
</evidence>
<accession>A0A8I0DUW1</accession>
<dbReference type="EMBL" id="JACOOX010000003">
    <property type="protein sequence ID" value="MBC5662516.1"/>
    <property type="molecule type" value="Genomic_DNA"/>
</dbReference>
<dbReference type="InterPro" id="IPR020631">
    <property type="entry name" value="THF_DH/CycHdrlase_NAD-bd_dom"/>
</dbReference>
<evidence type="ECO:0000256" key="7">
    <source>
        <dbReference type="ARBA" id="ARBA00023002"/>
    </source>
</evidence>
<dbReference type="FunFam" id="3.40.50.10860:FF:000001">
    <property type="entry name" value="Bifunctional protein FolD"/>
    <property type="match status" value="1"/>
</dbReference>
<dbReference type="PRINTS" id="PR00085">
    <property type="entry name" value="THFDHDRGNASE"/>
</dbReference>
<dbReference type="GO" id="GO:0009086">
    <property type="term" value="P:methionine biosynthetic process"/>
    <property type="evidence" value="ECO:0007669"/>
    <property type="project" value="UniProtKB-KW"/>
</dbReference>
<feature type="domain" description="Tetrahydrofolate dehydrogenase/cyclohydrolase NAD(P)-binding" evidence="14">
    <location>
        <begin position="138"/>
        <end position="277"/>
    </location>
</feature>
<dbReference type="Gene3D" id="3.40.50.10860">
    <property type="entry name" value="Leucine Dehydrogenase, chain A, domain 1"/>
    <property type="match status" value="1"/>
</dbReference>
<dbReference type="CDD" id="cd01080">
    <property type="entry name" value="NAD_bind_m-THF_DH_Cyclohyd"/>
    <property type="match status" value="1"/>
</dbReference>
<comment type="caution">
    <text evidence="15">The sequence shown here is derived from an EMBL/GenBank/DDBJ whole genome shotgun (WGS) entry which is preliminary data.</text>
</comment>
<dbReference type="NCBIfam" id="NF010783">
    <property type="entry name" value="PRK14186.1"/>
    <property type="match status" value="1"/>
</dbReference>
<keyword evidence="4 12" id="KW-0658">Purine biosynthesis</keyword>
<dbReference type="InterPro" id="IPR020867">
    <property type="entry name" value="THF_DH/CycHdrlase_CS"/>
</dbReference>
<dbReference type="SUPFAM" id="SSF51735">
    <property type="entry name" value="NAD(P)-binding Rossmann-fold domains"/>
    <property type="match status" value="1"/>
</dbReference>
<comment type="pathway">
    <text evidence="1 12">One-carbon metabolism; tetrahydrofolate interconversion.</text>
</comment>
<comment type="similarity">
    <text evidence="12">Belongs to the tetrahydrofolate dehydrogenase/cyclohydrolase family.</text>
</comment>
<dbReference type="HAMAP" id="MF_01576">
    <property type="entry name" value="THF_DHG_CYH"/>
    <property type="match status" value="1"/>
</dbReference>
<gene>
    <name evidence="12 15" type="primary">folD</name>
    <name evidence="15" type="ORF">H8S09_06340</name>
</gene>
<sequence>MVQLIDGKTISKQIKDELKEQVAELSAKGVKICLAVIQVGNDPASSVYVGNKKKACAYIGIDSLSYELPEETTEKELLELIDKLNKDDAVNGILVQLPVPKHIDEDKIIKAISPLKDVDGFHPMSVGALSIGQPGFVSCTPAGVIQLLKRSGIEIAGKECVVIGRSNIVGKPMAMLLLRENGTVTICHSKTKDLKEVCKRADILVVAIGRPKMIDASYIKEGATVIDVGIHRDENNKLCGDVDFESASKVAGAITPVPGGVGPMTIAMLMHNCVDSINIK</sequence>
<protein>
    <recommendedName>
        <fullName evidence="12">Bifunctional protein FolD</fullName>
    </recommendedName>
    <domain>
        <recommendedName>
            <fullName evidence="12">Methylenetetrahydrofolate dehydrogenase</fullName>
            <ecNumber evidence="12">1.5.1.5</ecNumber>
        </recommendedName>
    </domain>
    <domain>
        <recommendedName>
            <fullName evidence="12">Methenyltetrahydrofolate cyclohydrolase</fullName>
            <ecNumber evidence="12">3.5.4.9</ecNumber>
        </recommendedName>
    </domain>
</protein>
<name>A0A8I0DUW1_9FIRM</name>
<dbReference type="SUPFAM" id="SSF53223">
    <property type="entry name" value="Aminoacid dehydrogenase-like, N-terminal domain"/>
    <property type="match status" value="1"/>
</dbReference>
<dbReference type="InterPro" id="IPR046346">
    <property type="entry name" value="Aminoacid_DH-like_N_sf"/>
</dbReference>
<evidence type="ECO:0000256" key="4">
    <source>
        <dbReference type="ARBA" id="ARBA00022755"/>
    </source>
</evidence>
<evidence type="ECO:0000256" key="10">
    <source>
        <dbReference type="ARBA" id="ARBA00023268"/>
    </source>
</evidence>
<dbReference type="PANTHER" id="PTHR48099:SF5">
    <property type="entry name" value="C-1-TETRAHYDROFOLATE SYNTHASE, CYTOPLASMIC"/>
    <property type="match status" value="1"/>
</dbReference>
<evidence type="ECO:0000256" key="1">
    <source>
        <dbReference type="ARBA" id="ARBA00004777"/>
    </source>
</evidence>
<dbReference type="InterPro" id="IPR020630">
    <property type="entry name" value="THF_DH/CycHdrlase_cat_dom"/>
</dbReference>
<comment type="function">
    <text evidence="12">Catalyzes the oxidation of 5,10-methylenetetrahydrofolate to 5,10-methenyltetrahydrofolate and then the hydrolysis of 5,10-methenyltetrahydrofolate to 10-formyltetrahydrofolate.</text>
</comment>
<dbReference type="GO" id="GO:0004477">
    <property type="term" value="F:methenyltetrahydrofolate cyclohydrolase activity"/>
    <property type="evidence" value="ECO:0007669"/>
    <property type="project" value="UniProtKB-UniRule"/>
</dbReference>
<evidence type="ECO:0000256" key="5">
    <source>
        <dbReference type="ARBA" id="ARBA00022801"/>
    </source>
</evidence>
<dbReference type="RefSeq" id="WP_186847554.1">
    <property type="nucleotide sequence ID" value="NZ_JACOOX010000003.1"/>
</dbReference>
<keyword evidence="9 12" id="KW-0486">Methionine biosynthesis</keyword>
<keyword evidence="2 12" id="KW-0554">One-carbon metabolism</keyword>
<keyword evidence="6 12" id="KW-0521">NADP</keyword>
<comment type="subunit">
    <text evidence="12">Homodimer.</text>
</comment>
<dbReference type="Proteomes" id="UP000615234">
    <property type="component" value="Unassembled WGS sequence"/>
</dbReference>
<proteinExistence type="inferred from homology"/>
<dbReference type="EC" id="1.5.1.5" evidence="12"/>
<dbReference type="Pfam" id="PF02882">
    <property type="entry name" value="THF_DHG_CYH_C"/>
    <property type="match status" value="1"/>
</dbReference>
<evidence type="ECO:0000256" key="11">
    <source>
        <dbReference type="ARBA" id="ARBA00036357"/>
    </source>
</evidence>
<keyword evidence="5 12" id="KW-0378">Hydrolase</keyword>
<feature type="domain" description="Tetrahydrofolate dehydrogenase/cyclohydrolase catalytic" evidence="13">
    <location>
        <begin position="5"/>
        <end position="119"/>
    </location>
</feature>
<comment type="catalytic activity">
    <reaction evidence="12">
        <text>(6R)-5,10-methylene-5,6,7,8-tetrahydrofolate + NADP(+) = (6R)-5,10-methenyltetrahydrofolate + NADPH</text>
        <dbReference type="Rhea" id="RHEA:22812"/>
        <dbReference type="ChEBI" id="CHEBI:15636"/>
        <dbReference type="ChEBI" id="CHEBI:57455"/>
        <dbReference type="ChEBI" id="CHEBI:57783"/>
        <dbReference type="ChEBI" id="CHEBI:58349"/>
        <dbReference type="EC" id="1.5.1.5"/>
    </reaction>
</comment>
<keyword evidence="8 12" id="KW-0368">Histidine biosynthesis</keyword>
<evidence type="ECO:0000256" key="12">
    <source>
        <dbReference type="HAMAP-Rule" id="MF_01576"/>
    </source>
</evidence>
<evidence type="ECO:0000256" key="8">
    <source>
        <dbReference type="ARBA" id="ARBA00023102"/>
    </source>
</evidence>
<dbReference type="UniPathway" id="UPA00193"/>
<evidence type="ECO:0000256" key="3">
    <source>
        <dbReference type="ARBA" id="ARBA00022605"/>
    </source>
</evidence>
<reference evidence="15 16" key="1">
    <citation type="submission" date="2020-08" db="EMBL/GenBank/DDBJ databases">
        <title>Genome public.</title>
        <authorList>
            <person name="Liu C."/>
            <person name="Sun Q."/>
        </authorList>
    </citation>
    <scope>NUCLEOTIDE SEQUENCE [LARGE SCALE GENOMIC DNA]</scope>
    <source>
        <strain evidence="15 16">NSJ-10</strain>
    </source>
</reference>
<dbReference type="Gene3D" id="3.40.50.720">
    <property type="entry name" value="NAD(P)-binding Rossmann-like Domain"/>
    <property type="match status" value="1"/>
</dbReference>